<evidence type="ECO:0000259" key="6">
    <source>
        <dbReference type="PROSITE" id="PS50110"/>
    </source>
</evidence>
<gene>
    <name evidence="7" type="ORF">OMES3154_01279</name>
</gene>
<dbReference type="SMART" id="SM00342">
    <property type="entry name" value="HTH_ARAC"/>
    <property type="match status" value="1"/>
</dbReference>
<dbReference type="InterPro" id="IPR001789">
    <property type="entry name" value="Sig_transdc_resp-reg_receiver"/>
</dbReference>
<sequence>MPKKNGLELSKELKEIDKDIMIGVISGYDYFDYMREAIKIGVDDYILKPTTKNDILEMTKRLIDKAEIIKKNKKIEKITVEASKSSDKEQMDNILEENVFKKEFNLTYFAEKLHLSPGYLSILFKKEYGIPFQDYVLKKRMEKAALLLLSTDKKNYIISSEIGFESVYYFNIKFKKFFNLTPKEYKKGKK</sequence>
<evidence type="ECO:0000256" key="2">
    <source>
        <dbReference type="ARBA" id="ARBA00023125"/>
    </source>
</evidence>
<organism evidence="7 8">
    <name type="scientific">Oceanivirga miroungae</name>
    <dbReference type="NCBI Taxonomy" id="1130046"/>
    <lineage>
        <taxon>Bacteria</taxon>
        <taxon>Fusobacteriati</taxon>
        <taxon>Fusobacteriota</taxon>
        <taxon>Fusobacteriia</taxon>
        <taxon>Fusobacteriales</taxon>
        <taxon>Leptotrichiaceae</taxon>
        <taxon>Oceanivirga</taxon>
    </lineage>
</organism>
<feature type="domain" description="Response regulatory" evidence="6">
    <location>
        <begin position="1"/>
        <end position="63"/>
    </location>
</feature>
<comment type="caution">
    <text evidence="4">Lacks conserved residue(s) required for the propagation of feature annotation.</text>
</comment>
<dbReference type="Gene3D" id="3.40.50.2300">
    <property type="match status" value="1"/>
</dbReference>
<dbReference type="EMBL" id="CABWIB010000001">
    <property type="protein sequence ID" value="VWL85978.1"/>
    <property type="molecule type" value="Genomic_DNA"/>
</dbReference>
<evidence type="ECO:0000259" key="5">
    <source>
        <dbReference type="PROSITE" id="PS01124"/>
    </source>
</evidence>
<reference evidence="7 8" key="1">
    <citation type="submission" date="2019-10" db="EMBL/GenBank/DDBJ databases">
        <authorList>
            <person name="Blom J."/>
        </authorList>
    </citation>
    <scope>NUCLEOTIDE SEQUENCE [LARGE SCALE GENOMIC DNA]</scope>
    <source>
        <strain evidence="7 8">ES3154-GLU</strain>
    </source>
</reference>
<dbReference type="Proteomes" id="UP000419017">
    <property type="component" value="Unassembled WGS sequence"/>
</dbReference>
<dbReference type="GO" id="GO:0003700">
    <property type="term" value="F:DNA-binding transcription factor activity"/>
    <property type="evidence" value="ECO:0007669"/>
    <property type="project" value="InterPro"/>
</dbReference>
<proteinExistence type="predicted"/>
<dbReference type="Gene3D" id="1.10.10.60">
    <property type="entry name" value="Homeodomain-like"/>
    <property type="match status" value="2"/>
</dbReference>
<dbReference type="Pfam" id="PF12833">
    <property type="entry name" value="HTH_18"/>
    <property type="match status" value="1"/>
</dbReference>
<evidence type="ECO:0000256" key="4">
    <source>
        <dbReference type="PROSITE-ProRule" id="PRU00169"/>
    </source>
</evidence>
<evidence type="ECO:0000313" key="8">
    <source>
        <dbReference type="Proteomes" id="UP000419017"/>
    </source>
</evidence>
<evidence type="ECO:0000313" key="7">
    <source>
        <dbReference type="EMBL" id="VWL85978.1"/>
    </source>
</evidence>
<protein>
    <submittedName>
        <fullName evidence="7">Transcriptional regulator ExsA</fullName>
    </submittedName>
</protein>
<dbReference type="PANTHER" id="PTHR43280:SF35">
    <property type="entry name" value="RESPONSE REGULATOR"/>
    <property type="match status" value="1"/>
</dbReference>
<keyword evidence="1" id="KW-0805">Transcription regulation</keyword>
<dbReference type="AlphaFoldDB" id="A0A6I8MB32"/>
<feature type="domain" description="HTH araC/xylS-type" evidence="5">
    <location>
        <begin position="89"/>
        <end position="188"/>
    </location>
</feature>
<dbReference type="InterPro" id="IPR018060">
    <property type="entry name" value="HTH_AraC"/>
</dbReference>
<keyword evidence="2" id="KW-0238">DNA-binding</keyword>
<evidence type="ECO:0000256" key="1">
    <source>
        <dbReference type="ARBA" id="ARBA00023015"/>
    </source>
</evidence>
<dbReference type="GO" id="GO:0043565">
    <property type="term" value="F:sequence-specific DNA binding"/>
    <property type="evidence" value="ECO:0007669"/>
    <property type="project" value="InterPro"/>
</dbReference>
<evidence type="ECO:0000256" key="3">
    <source>
        <dbReference type="ARBA" id="ARBA00023163"/>
    </source>
</evidence>
<dbReference type="PANTHER" id="PTHR43280">
    <property type="entry name" value="ARAC-FAMILY TRANSCRIPTIONAL REGULATOR"/>
    <property type="match status" value="1"/>
</dbReference>
<dbReference type="PROSITE" id="PS01124">
    <property type="entry name" value="HTH_ARAC_FAMILY_2"/>
    <property type="match status" value="1"/>
</dbReference>
<accession>A0A6I8MB32</accession>
<keyword evidence="3" id="KW-0804">Transcription</keyword>
<keyword evidence="8" id="KW-1185">Reference proteome</keyword>
<dbReference type="PROSITE" id="PS50110">
    <property type="entry name" value="RESPONSE_REGULATORY"/>
    <property type="match status" value="1"/>
</dbReference>
<dbReference type="SUPFAM" id="SSF46689">
    <property type="entry name" value="Homeodomain-like"/>
    <property type="match status" value="1"/>
</dbReference>
<name>A0A6I8MB32_9FUSO</name>
<dbReference type="GO" id="GO:0000160">
    <property type="term" value="P:phosphorelay signal transduction system"/>
    <property type="evidence" value="ECO:0007669"/>
    <property type="project" value="InterPro"/>
</dbReference>
<dbReference type="Pfam" id="PF00072">
    <property type="entry name" value="Response_reg"/>
    <property type="match status" value="1"/>
</dbReference>
<dbReference type="SUPFAM" id="SSF52172">
    <property type="entry name" value="CheY-like"/>
    <property type="match status" value="1"/>
</dbReference>
<dbReference type="InterPro" id="IPR009057">
    <property type="entry name" value="Homeodomain-like_sf"/>
</dbReference>
<dbReference type="InterPro" id="IPR011006">
    <property type="entry name" value="CheY-like_superfamily"/>
</dbReference>